<dbReference type="GO" id="GO:0016787">
    <property type="term" value="F:hydrolase activity"/>
    <property type="evidence" value="ECO:0007669"/>
    <property type="project" value="UniProtKB-KW"/>
</dbReference>
<feature type="region of interest" description="Disordered" evidence="7">
    <location>
        <begin position="1"/>
        <end position="20"/>
    </location>
</feature>
<gene>
    <name evidence="11" type="ORF">Fcan01_14649</name>
</gene>
<dbReference type="InterPro" id="IPR011545">
    <property type="entry name" value="DEAD/DEAH_box_helicase_dom"/>
</dbReference>
<feature type="short sequence motif" description="Q motif" evidence="6">
    <location>
        <begin position="75"/>
        <end position="103"/>
    </location>
</feature>
<proteinExistence type="predicted"/>
<dbReference type="SUPFAM" id="SSF52540">
    <property type="entry name" value="P-loop containing nucleoside triphosphate hydrolases"/>
    <property type="match status" value="1"/>
</dbReference>
<reference evidence="11 12" key="1">
    <citation type="submission" date="2015-12" db="EMBL/GenBank/DDBJ databases">
        <title>The genome of Folsomia candida.</title>
        <authorList>
            <person name="Faddeeva A."/>
            <person name="Derks M.F."/>
            <person name="Anvar Y."/>
            <person name="Smit S."/>
            <person name="Van Straalen N."/>
            <person name="Roelofs D."/>
        </authorList>
    </citation>
    <scope>NUCLEOTIDE SEQUENCE [LARGE SCALE GENOMIC DNA]</scope>
    <source>
        <strain evidence="11 12">VU population</strain>
        <tissue evidence="11">Whole body</tissue>
    </source>
</reference>
<evidence type="ECO:0000256" key="7">
    <source>
        <dbReference type="SAM" id="MobiDB-lite"/>
    </source>
</evidence>
<dbReference type="SMART" id="SM00490">
    <property type="entry name" value="HELICc"/>
    <property type="match status" value="1"/>
</dbReference>
<evidence type="ECO:0000256" key="6">
    <source>
        <dbReference type="PROSITE-ProRule" id="PRU00552"/>
    </source>
</evidence>
<dbReference type="STRING" id="158441.A0A226E0X8"/>
<evidence type="ECO:0000256" key="2">
    <source>
        <dbReference type="ARBA" id="ARBA00022741"/>
    </source>
</evidence>
<comment type="caution">
    <text evidence="11">The sequence shown here is derived from an EMBL/GenBank/DDBJ whole genome shotgun (WGS) entry which is preliminary data.</text>
</comment>
<evidence type="ECO:0000256" key="1">
    <source>
        <dbReference type="ARBA" id="ARBA00012552"/>
    </source>
</evidence>
<dbReference type="OrthoDB" id="434041at2759"/>
<dbReference type="PROSITE" id="PS51195">
    <property type="entry name" value="Q_MOTIF"/>
    <property type="match status" value="1"/>
</dbReference>
<evidence type="ECO:0000313" key="11">
    <source>
        <dbReference type="EMBL" id="OXA50581.1"/>
    </source>
</evidence>
<feature type="domain" description="Helicase ATP-binding" evidence="8">
    <location>
        <begin position="106"/>
        <end position="276"/>
    </location>
</feature>
<keyword evidence="5" id="KW-0067">ATP-binding</keyword>
<evidence type="ECO:0000256" key="4">
    <source>
        <dbReference type="ARBA" id="ARBA00022806"/>
    </source>
</evidence>
<dbReference type="PANTHER" id="PTHR47959:SF1">
    <property type="entry name" value="ATP-DEPENDENT RNA HELICASE DBPA"/>
    <property type="match status" value="1"/>
</dbReference>
<evidence type="ECO:0000313" key="12">
    <source>
        <dbReference type="Proteomes" id="UP000198287"/>
    </source>
</evidence>
<evidence type="ECO:0000256" key="5">
    <source>
        <dbReference type="ARBA" id="ARBA00022840"/>
    </source>
</evidence>
<dbReference type="InterPro" id="IPR027417">
    <property type="entry name" value="P-loop_NTPase"/>
</dbReference>
<dbReference type="SMART" id="SM00487">
    <property type="entry name" value="DEXDc"/>
    <property type="match status" value="1"/>
</dbReference>
<evidence type="ECO:0000259" key="9">
    <source>
        <dbReference type="PROSITE" id="PS51194"/>
    </source>
</evidence>
<dbReference type="GO" id="GO:0003676">
    <property type="term" value="F:nucleic acid binding"/>
    <property type="evidence" value="ECO:0007669"/>
    <property type="project" value="InterPro"/>
</dbReference>
<dbReference type="Pfam" id="PF00271">
    <property type="entry name" value="Helicase_C"/>
    <property type="match status" value="1"/>
</dbReference>
<dbReference type="InterPro" id="IPR014014">
    <property type="entry name" value="RNA_helicase_DEAD_Q_motif"/>
</dbReference>
<feature type="domain" description="DEAD-box RNA helicase Q" evidence="10">
    <location>
        <begin position="75"/>
        <end position="103"/>
    </location>
</feature>
<evidence type="ECO:0000256" key="3">
    <source>
        <dbReference type="ARBA" id="ARBA00022801"/>
    </source>
</evidence>
<dbReference type="EC" id="3.6.4.13" evidence="1"/>
<dbReference type="AlphaFoldDB" id="A0A226E0X8"/>
<accession>A0A226E0X8</accession>
<dbReference type="GO" id="GO:0005829">
    <property type="term" value="C:cytosol"/>
    <property type="evidence" value="ECO:0007669"/>
    <property type="project" value="TreeGrafter"/>
</dbReference>
<feature type="region of interest" description="Disordered" evidence="7">
    <location>
        <begin position="586"/>
        <end position="616"/>
    </location>
</feature>
<dbReference type="EMBL" id="LNIX01000008">
    <property type="protein sequence ID" value="OXA50581.1"/>
    <property type="molecule type" value="Genomic_DNA"/>
</dbReference>
<dbReference type="Proteomes" id="UP000198287">
    <property type="component" value="Unassembled WGS sequence"/>
</dbReference>
<dbReference type="InterPro" id="IPR001650">
    <property type="entry name" value="Helicase_C-like"/>
</dbReference>
<evidence type="ECO:0000259" key="8">
    <source>
        <dbReference type="PROSITE" id="PS51192"/>
    </source>
</evidence>
<dbReference type="PANTHER" id="PTHR47959">
    <property type="entry name" value="ATP-DEPENDENT RNA HELICASE RHLE-RELATED"/>
    <property type="match status" value="1"/>
</dbReference>
<protein>
    <recommendedName>
        <fullName evidence="1">RNA helicase</fullName>
        <ecNumber evidence="1">3.6.4.13</ecNumber>
    </recommendedName>
</protein>
<keyword evidence="3" id="KW-0378">Hydrolase</keyword>
<feature type="compositionally biased region" description="Acidic residues" evidence="7">
    <location>
        <begin position="590"/>
        <end position="616"/>
    </location>
</feature>
<dbReference type="GO" id="GO:0003724">
    <property type="term" value="F:RNA helicase activity"/>
    <property type="evidence" value="ECO:0007669"/>
    <property type="project" value="UniProtKB-EC"/>
</dbReference>
<dbReference type="Pfam" id="PF00270">
    <property type="entry name" value="DEAD"/>
    <property type="match status" value="1"/>
</dbReference>
<dbReference type="Gene3D" id="3.40.50.300">
    <property type="entry name" value="P-loop containing nucleotide triphosphate hydrolases"/>
    <property type="match status" value="2"/>
</dbReference>
<organism evidence="11 12">
    <name type="scientific">Folsomia candida</name>
    <name type="common">Springtail</name>
    <dbReference type="NCBI Taxonomy" id="158441"/>
    <lineage>
        <taxon>Eukaryota</taxon>
        <taxon>Metazoa</taxon>
        <taxon>Ecdysozoa</taxon>
        <taxon>Arthropoda</taxon>
        <taxon>Hexapoda</taxon>
        <taxon>Collembola</taxon>
        <taxon>Entomobryomorpha</taxon>
        <taxon>Isotomoidea</taxon>
        <taxon>Isotomidae</taxon>
        <taxon>Proisotominae</taxon>
        <taxon>Folsomia</taxon>
    </lineage>
</organism>
<name>A0A226E0X8_FOLCA</name>
<keyword evidence="2" id="KW-0547">Nucleotide-binding</keyword>
<dbReference type="OMA" id="HATHEFH"/>
<keyword evidence="12" id="KW-1185">Reference proteome</keyword>
<feature type="domain" description="Helicase C-terminal" evidence="9">
    <location>
        <begin position="332"/>
        <end position="472"/>
    </location>
</feature>
<dbReference type="PROSITE" id="PS51192">
    <property type="entry name" value="HELICASE_ATP_BIND_1"/>
    <property type="match status" value="1"/>
</dbReference>
<dbReference type="InterPro" id="IPR050079">
    <property type="entry name" value="DEAD_box_RNA_helicase"/>
</dbReference>
<sequence>MEGPLLHEGGGGDGDQKEMSFAPATVDVDMAEKFCNDDTEGDVEEEEQIPKVALMGHDRDEKIRSADVEVSCEDMNFVDMQLSDNIIKGLKLCRYDKPTPIQLKAIPLGGMNYDLLLQAKSGTGKTCVFTVCILQQIDLSQKLIQAIVVTPCREIAVQISYVMKSIGAFMPNLKVKEFIGGTSVAQSMRRSTNCHIAVGTPGRLAHMINEERMDLSNVKIIALDEADKLMDTSFYDDVKVIFKYIPVTKQMIATSATYSENVCQFLQVFMKNACKIQLNLDDPTLCAVDQYMIDAKKMMGVSSKRWGTEPTRGREMAEIDEAFDIKFNCLKEIFRGMTYKQAIIFSNYQLRAEKIYDLLKELGWDVDLLSGGRSQEDRLLAFIGAQQGKTKLLVATDVASRGIDIEGVDLVVNFDIPKDSDTYIHRVGRTGRFGSSGLAMSICYFDTEQKVLSDFQVNLHFTLWVIENSDEIGGINAKSKIRHVTRKLTTVRDSDIGEGLFSLAGTECEQDQEDLKDIVISIVDRALEKIYLDDPDVMDSRWKVGTKAFIQYEEMDEELNQDAGFMRRIAAAVAQRLALETGTEPIVLQDEFDDPFSSDEEDEDYESSDEDTKLED</sequence>
<dbReference type="GO" id="GO:0005524">
    <property type="term" value="F:ATP binding"/>
    <property type="evidence" value="ECO:0007669"/>
    <property type="project" value="UniProtKB-KW"/>
</dbReference>
<evidence type="ECO:0000259" key="10">
    <source>
        <dbReference type="PROSITE" id="PS51195"/>
    </source>
</evidence>
<dbReference type="InterPro" id="IPR014001">
    <property type="entry name" value="Helicase_ATP-bd"/>
</dbReference>
<keyword evidence="4 11" id="KW-0347">Helicase</keyword>
<dbReference type="CDD" id="cd18787">
    <property type="entry name" value="SF2_C_DEAD"/>
    <property type="match status" value="1"/>
</dbReference>
<dbReference type="PROSITE" id="PS51194">
    <property type="entry name" value="HELICASE_CTER"/>
    <property type="match status" value="1"/>
</dbReference>